<dbReference type="EMBL" id="CP006912">
    <property type="protein sequence ID" value="AHB50262.1"/>
    <property type="molecule type" value="Genomic_DNA"/>
</dbReference>
<dbReference type="RefSeq" id="WP_023787849.1">
    <property type="nucleotide sequence ID" value="NC_022997.1"/>
</dbReference>
<keyword evidence="2" id="KW-1185">Reference proteome</keyword>
<accession>V5SID2</accession>
<protein>
    <recommendedName>
        <fullName evidence="3">DUF1254 domain-containing protein</fullName>
    </recommendedName>
</protein>
<evidence type="ECO:0000313" key="1">
    <source>
        <dbReference type="EMBL" id="AHB50262.1"/>
    </source>
</evidence>
<proteinExistence type="predicted"/>
<name>V5SID2_9HYPH</name>
<sequence length="206" mass="22025">MLKKLWARVTNINVPLVAAALFASAILHILATLATPLFTPTSAYDRLARALPANTMHLLPEVAPGAQPLPFLSSDARYAVCHFDTSDGAVSLSAVLPEPGWMLALYSPQGEAFFTSVGTPVRRTEVSLMIVPGEDIWRMGARPTGLVTGLTNRGTLTTVSRDSMLTIPANEGIAVLRAPDQGEAYRNRTLAELGRALCEPSKGRTS</sequence>
<evidence type="ECO:0000313" key="2">
    <source>
        <dbReference type="Proteomes" id="UP000018542"/>
    </source>
</evidence>
<gene>
    <name evidence="1" type="ORF">W911_12555</name>
</gene>
<dbReference type="Proteomes" id="UP000018542">
    <property type="component" value="Chromosome"/>
</dbReference>
<evidence type="ECO:0008006" key="3">
    <source>
        <dbReference type="Google" id="ProtNLM"/>
    </source>
</evidence>
<dbReference type="OrthoDB" id="1346484at2"/>
<dbReference type="STRING" id="1029756.W911_12555"/>
<dbReference type="KEGG" id="hni:W911_12555"/>
<dbReference type="HOGENOM" id="CLU_113999_0_0_5"/>
<dbReference type="PATRIC" id="fig|1029756.8.peg.2607"/>
<organism evidence="1 2">
    <name type="scientific">Hyphomicrobium nitrativorans NL23</name>
    <dbReference type="NCBI Taxonomy" id="1029756"/>
    <lineage>
        <taxon>Bacteria</taxon>
        <taxon>Pseudomonadati</taxon>
        <taxon>Pseudomonadota</taxon>
        <taxon>Alphaproteobacteria</taxon>
        <taxon>Hyphomicrobiales</taxon>
        <taxon>Hyphomicrobiaceae</taxon>
        <taxon>Hyphomicrobium</taxon>
    </lineage>
</organism>
<dbReference type="AlphaFoldDB" id="V5SID2"/>
<reference evidence="1 2" key="1">
    <citation type="journal article" date="2014" name="Genome Announc.">
        <title>Complete Genome Sequence of Hyphomicrobium nitrativorans Strain NL23, a Denitrifying Bacterium Isolated from Biofilm of a Methanol-Fed Denitrification System Treating Seawater at the Montreal Biodome.</title>
        <authorList>
            <person name="Martineau C."/>
            <person name="Villeneuve C."/>
            <person name="Mauffrey F."/>
            <person name="Villemur R."/>
        </authorList>
    </citation>
    <scope>NUCLEOTIDE SEQUENCE [LARGE SCALE GENOMIC DNA]</scope>
    <source>
        <strain evidence="1">NL23</strain>
    </source>
</reference>